<dbReference type="PANTHER" id="PTHR24198">
    <property type="entry name" value="ANKYRIN REPEAT AND PROTEIN KINASE DOMAIN-CONTAINING PROTEIN"/>
    <property type="match status" value="1"/>
</dbReference>
<dbReference type="VEuPathDB" id="FungiDB:CDV56_105518"/>
<accession>A0A397GIY8</accession>
<dbReference type="InterPro" id="IPR036770">
    <property type="entry name" value="Ankyrin_rpt-contain_sf"/>
</dbReference>
<dbReference type="PANTHER" id="PTHR24198:SF165">
    <property type="entry name" value="ANKYRIN REPEAT-CONTAINING PROTEIN-RELATED"/>
    <property type="match status" value="1"/>
</dbReference>
<keyword evidence="4" id="KW-1185">Reference proteome</keyword>
<dbReference type="SUPFAM" id="SSF48403">
    <property type="entry name" value="Ankyrin repeat"/>
    <property type="match status" value="1"/>
</dbReference>
<dbReference type="InterPro" id="IPR002110">
    <property type="entry name" value="Ankyrin_rpt"/>
</dbReference>
<protein>
    <submittedName>
        <fullName evidence="3">Uncharacterized protein</fullName>
    </submittedName>
</protein>
<dbReference type="RefSeq" id="XP_026612329.1">
    <property type="nucleotide sequence ID" value="XM_026759137.1"/>
</dbReference>
<organism evidence="3 4">
    <name type="scientific">Aspergillus thermomutatus</name>
    <name type="common">Neosartorya pseudofischeri</name>
    <dbReference type="NCBI Taxonomy" id="41047"/>
    <lineage>
        <taxon>Eukaryota</taxon>
        <taxon>Fungi</taxon>
        <taxon>Dikarya</taxon>
        <taxon>Ascomycota</taxon>
        <taxon>Pezizomycotina</taxon>
        <taxon>Eurotiomycetes</taxon>
        <taxon>Eurotiomycetidae</taxon>
        <taxon>Eurotiales</taxon>
        <taxon>Aspergillaceae</taxon>
        <taxon>Aspergillus</taxon>
        <taxon>Aspergillus subgen. Fumigati</taxon>
    </lineage>
</organism>
<proteinExistence type="predicted"/>
<name>A0A397GIY8_ASPTH</name>
<dbReference type="Gene3D" id="1.25.40.20">
    <property type="entry name" value="Ankyrin repeat-containing domain"/>
    <property type="match status" value="2"/>
</dbReference>
<sequence>MILRHAAVENRTGVVLLLLSRGMDPWDITAGPSTICWAVYAGHAELVRLLLKDVEQRALWPAIKCHAIGEALCAAVKRASNEAVIRMLLDAGAEVDFRRNDTITTPLAIAANFKQVSATKLLLEARANANITNSDRGGPLACATLWEPMLGSAWLWPPERRRLRIGRRGRRIWEEPIVLVDTLARELNEQLRSSPLYHSTCLYNLQNL</sequence>
<comment type="caution">
    <text evidence="3">The sequence shown here is derived from an EMBL/GenBank/DDBJ whole genome shotgun (WGS) entry which is preliminary data.</text>
</comment>
<dbReference type="Proteomes" id="UP000215305">
    <property type="component" value="Unassembled WGS sequence"/>
</dbReference>
<keyword evidence="1" id="KW-0677">Repeat</keyword>
<dbReference type="AlphaFoldDB" id="A0A397GIY8"/>
<evidence type="ECO:0000313" key="3">
    <source>
        <dbReference type="EMBL" id="RHZ49396.1"/>
    </source>
</evidence>
<dbReference type="GeneID" id="38127492"/>
<evidence type="ECO:0000313" key="4">
    <source>
        <dbReference type="Proteomes" id="UP000215305"/>
    </source>
</evidence>
<dbReference type="EMBL" id="NKHU02000179">
    <property type="protein sequence ID" value="RHZ49396.1"/>
    <property type="molecule type" value="Genomic_DNA"/>
</dbReference>
<dbReference type="Pfam" id="PF12796">
    <property type="entry name" value="Ank_2"/>
    <property type="match status" value="1"/>
</dbReference>
<reference evidence="3" key="1">
    <citation type="submission" date="2018-08" db="EMBL/GenBank/DDBJ databases">
        <title>Draft genome sequence of azole-resistant Aspergillus thermomutatus (Neosartorya pseudofischeri) strain HMR AF 39, isolated from a human nasal aspirate.</title>
        <authorList>
            <person name="Parent-Michaud M."/>
            <person name="Dufresne P.J."/>
            <person name="Fournier E."/>
            <person name="Martineau C."/>
            <person name="Moreira S."/>
            <person name="Perkins V."/>
            <person name="De Repentigny L."/>
            <person name="Dufresne S.F."/>
        </authorList>
    </citation>
    <scope>NUCLEOTIDE SEQUENCE [LARGE SCALE GENOMIC DNA]</scope>
    <source>
        <strain evidence="3">HMR AF 39</strain>
    </source>
</reference>
<gene>
    <name evidence="3" type="ORF">CDV56_105518</name>
</gene>
<evidence type="ECO:0000256" key="2">
    <source>
        <dbReference type="ARBA" id="ARBA00023043"/>
    </source>
</evidence>
<dbReference type="OrthoDB" id="366390at2759"/>
<keyword evidence="2" id="KW-0040">ANK repeat</keyword>
<dbReference type="STRING" id="41047.A0A397GIY8"/>
<evidence type="ECO:0000256" key="1">
    <source>
        <dbReference type="ARBA" id="ARBA00022737"/>
    </source>
</evidence>